<name>A0ABU2YH44_9FLAO</name>
<dbReference type="RefSeq" id="WP_311426135.1">
    <property type="nucleotide sequence ID" value="NZ_JAVRIA010000001.1"/>
</dbReference>
<evidence type="ECO:0000259" key="1">
    <source>
        <dbReference type="Pfam" id="PF00534"/>
    </source>
</evidence>
<evidence type="ECO:0000313" key="2">
    <source>
        <dbReference type="EMBL" id="MDT0557367.1"/>
    </source>
</evidence>
<dbReference type="Pfam" id="PF00534">
    <property type="entry name" value="Glycos_transf_1"/>
    <property type="match status" value="1"/>
</dbReference>
<dbReference type="GO" id="GO:0016757">
    <property type="term" value="F:glycosyltransferase activity"/>
    <property type="evidence" value="ECO:0007669"/>
    <property type="project" value="UniProtKB-KW"/>
</dbReference>
<protein>
    <submittedName>
        <fullName evidence="2">Glycosyltransferase family 4 protein</fullName>
        <ecNumber evidence="2">2.4.-.-</ecNumber>
    </submittedName>
</protein>
<dbReference type="EMBL" id="JAVRIA010000001">
    <property type="protein sequence ID" value="MDT0557367.1"/>
    <property type="molecule type" value="Genomic_DNA"/>
</dbReference>
<keyword evidence="2" id="KW-0328">Glycosyltransferase</keyword>
<gene>
    <name evidence="2" type="ORF">RM697_01825</name>
</gene>
<accession>A0ABU2YH44</accession>
<organism evidence="2 3">
    <name type="scientific">Microcosmobacter mediterraneus</name>
    <dbReference type="NCBI Taxonomy" id="3075607"/>
    <lineage>
        <taxon>Bacteria</taxon>
        <taxon>Pseudomonadati</taxon>
        <taxon>Bacteroidota</taxon>
        <taxon>Flavobacteriia</taxon>
        <taxon>Flavobacteriales</taxon>
        <taxon>Flavobacteriaceae</taxon>
        <taxon>Microcosmobacter</taxon>
    </lineage>
</organism>
<sequence length="336" mass="38540">MKNVLYIGNKLNKLNSNSSYNETLGFLLENEGYNLSYASSKSNKLIRLIDMLISVFKNREMVDFILIDTYSTLNFYYAFFVSQLSRVFKLSCIPILHGGNLPKRLKNNPLLCKLIFNNSYVNISPSIYLFETFKANGYQNVLFIPNTIEIENYRFLERNDQNIKLLWVRSFSKIYNPKMAIHVLDKLITGGYEVSLCMVGPDSDGSLEEVKALAAQKKLNVKFTGKLTKQEWITLSKDYTIFLNTTNFDNMPVSVIEAMALGLPIVSTNVGGIPYLIENDIEGMLVEQNNPDAMSEAIITLFKDPTLYKTLAYNARAKVEQFDWQIIKHKWFEVLN</sequence>
<proteinExistence type="predicted"/>
<keyword evidence="3" id="KW-1185">Reference proteome</keyword>
<comment type="caution">
    <text evidence="2">The sequence shown here is derived from an EMBL/GenBank/DDBJ whole genome shotgun (WGS) entry which is preliminary data.</text>
</comment>
<dbReference type="SUPFAM" id="SSF53756">
    <property type="entry name" value="UDP-Glycosyltransferase/glycogen phosphorylase"/>
    <property type="match status" value="1"/>
</dbReference>
<dbReference type="PANTHER" id="PTHR12526">
    <property type="entry name" value="GLYCOSYLTRANSFERASE"/>
    <property type="match status" value="1"/>
</dbReference>
<reference evidence="2 3" key="1">
    <citation type="submission" date="2023-09" db="EMBL/GenBank/DDBJ databases">
        <authorList>
            <person name="Rey-Velasco X."/>
        </authorList>
    </citation>
    <scope>NUCLEOTIDE SEQUENCE [LARGE SCALE GENOMIC DNA]</scope>
    <source>
        <strain evidence="2 3">W332</strain>
    </source>
</reference>
<dbReference type="EC" id="2.4.-.-" evidence="2"/>
<dbReference type="Proteomes" id="UP001259492">
    <property type="component" value="Unassembled WGS sequence"/>
</dbReference>
<dbReference type="CDD" id="cd03801">
    <property type="entry name" value="GT4_PimA-like"/>
    <property type="match status" value="1"/>
</dbReference>
<evidence type="ECO:0000313" key="3">
    <source>
        <dbReference type="Proteomes" id="UP001259492"/>
    </source>
</evidence>
<feature type="domain" description="Glycosyl transferase family 1" evidence="1">
    <location>
        <begin position="156"/>
        <end position="317"/>
    </location>
</feature>
<dbReference type="InterPro" id="IPR001296">
    <property type="entry name" value="Glyco_trans_1"/>
</dbReference>
<keyword evidence="2" id="KW-0808">Transferase</keyword>
<dbReference type="Gene3D" id="3.40.50.2000">
    <property type="entry name" value="Glycogen Phosphorylase B"/>
    <property type="match status" value="2"/>
</dbReference>